<dbReference type="Proteomes" id="UP001056201">
    <property type="component" value="Chromosome 2"/>
</dbReference>
<proteinExistence type="predicted"/>
<accession>A0ABY4S6H8</accession>
<dbReference type="Pfam" id="PF14103">
    <property type="entry name" value="DUF4276"/>
    <property type="match status" value="1"/>
</dbReference>
<dbReference type="EMBL" id="CP097636">
    <property type="protein sequence ID" value="URI09008.1"/>
    <property type="molecule type" value="Genomic_DNA"/>
</dbReference>
<reference evidence="1" key="1">
    <citation type="submission" date="2022-05" db="EMBL/GenBank/DDBJ databases">
        <title>An RpoN-dependent PEP-CTERM gene is involved in floc formation of an Aquincola tertiaricarbonis strain.</title>
        <authorList>
            <person name="Qiu D."/>
            <person name="Xia M."/>
        </authorList>
    </citation>
    <scope>NUCLEOTIDE SEQUENCE</scope>
    <source>
        <strain evidence="1">RN12</strain>
    </source>
</reference>
<dbReference type="RefSeq" id="WP_250197225.1">
    <property type="nucleotide sequence ID" value="NZ_CP097636.1"/>
</dbReference>
<organism evidence="1 2">
    <name type="scientific">Aquincola tertiaricarbonis</name>
    <dbReference type="NCBI Taxonomy" id="391953"/>
    <lineage>
        <taxon>Bacteria</taxon>
        <taxon>Pseudomonadati</taxon>
        <taxon>Pseudomonadota</taxon>
        <taxon>Betaproteobacteria</taxon>
        <taxon>Burkholderiales</taxon>
        <taxon>Sphaerotilaceae</taxon>
        <taxon>Aquincola</taxon>
    </lineage>
</organism>
<sequence>MRHLVFLLEGPSERDALAVWLPRWLPDDVQPHFLVFEGKQDMEKRMALKMRYWQLPNSRFLVLRDKDSGDCHAVKAALRARCDEAGRADAVVRIACHELESFFLGDWPAVAQAFEQPRLAALARSAKYRDPDRIAAPEAELRRHLPGYQKRDGARRIAPHMHLDQNASCSFRHLRDAILGLAQG</sequence>
<keyword evidence="2" id="KW-1185">Reference proteome</keyword>
<name>A0ABY4S6H8_AQUTE</name>
<gene>
    <name evidence="1" type="ORF">MW290_25925</name>
</gene>
<dbReference type="InterPro" id="IPR025455">
    <property type="entry name" value="DUF4276"/>
</dbReference>
<evidence type="ECO:0000313" key="2">
    <source>
        <dbReference type="Proteomes" id="UP001056201"/>
    </source>
</evidence>
<protein>
    <submittedName>
        <fullName evidence="1">DUF4276 family protein</fullName>
    </submittedName>
</protein>
<evidence type="ECO:0000313" key="1">
    <source>
        <dbReference type="EMBL" id="URI09008.1"/>
    </source>
</evidence>